<keyword evidence="1" id="KW-0472">Membrane</keyword>
<dbReference type="OrthoDB" id="3223377at2759"/>
<dbReference type="EMBL" id="MU151313">
    <property type="protein sequence ID" value="KAF9445258.1"/>
    <property type="molecule type" value="Genomic_DNA"/>
</dbReference>
<keyword evidence="1" id="KW-1133">Transmembrane helix</keyword>
<dbReference type="AlphaFoldDB" id="A0A9P5X688"/>
<feature type="transmembrane region" description="Helical" evidence="1">
    <location>
        <begin position="36"/>
        <end position="60"/>
    </location>
</feature>
<feature type="non-terminal residue" evidence="2">
    <location>
        <position position="1"/>
    </location>
</feature>
<comment type="caution">
    <text evidence="2">The sequence shown here is derived from an EMBL/GenBank/DDBJ whole genome shotgun (WGS) entry which is preliminary data.</text>
</comment>
<name>A0A9P5X688_9AGAR</name>
<evidence type="ECO:0000313" key="2">
    <source>
        <dbReference type="EMBL" id="KAF9445258.1"/>
    </source>
</evidence>
<dbReference type="Proteomes" id="UP000807342">
    <property type="component" value="Unassembled WGS sequence"/>
</dbReference>
<keyword evidence="1" id="KW-0812">Transmembrane</keyword>
<evidence type="ECO:0000256" key="1">
    <source>
        <dbReference type="SAM" id="Phobius"/>
    </source>
</evidence>
<proteinExistence type="predicted"/>
<feature type="non-terminal residue" evidence="2">
    <location>
        <position position="67"/>
    </location>
</feature>
<organism evidence="2 3">
    <name type="scientific">Macrolepiota fuliginosa MF-IS2</name>
    <dbReference type="NCBI Taxonomy" id="1400762"/>
    <lineage>
        <taxon>Eukaryota</taxon>
        <taxon>Fungi</taxon>
        <taxon>Dikarya</taxon>
        <taxon>Basidiomycota</taxon>
        <taxon>Agaricomycotina</taxon>
        <taxon>Agaricomycetes</taxon>
        <taxon>Agaricomycetidae</taxon>
        <taxon>Agaricales</taxon>
        <taxon>Agaricineae</taxon>
        <taxon>Agaricaceae</taxon>
        <taxon>Macrolepiota</taxon>
    </lineage>
</organism>
<accession>A0A9P5X688</accession>
<protein>
    <submittedName>
        <fullName evidence="2">Uncharacterized protein</fullName>
    </submittedName>
</protein>
<gene>
    <name evidence="2" type="ORF">P691DRAFT_630363</name>
</gene>
<keyword evidence="3" id="KW-1185">Reference proteome</keyword>
<sequence>VHLVFLLDTVQTILIMDDAFFWFAYNFGDLKKIYDVHLAAIDIPVLDAVIALIVQMVYCWRIWVLSK</sequence>
<evidence type="ECO:0000313" key="3">
    <source>
        <dbReference type="Proteomes" id="UP000807342"/>
    </source>
</evidence>
<reference evidence="2" key="1">
    <citation type="submission" date="2020-11" db="EMBL/GenBank/DDBJ databases">
        <authorList>
            <consortium name="DOE Joint Genome Institute"/>
            <person name="Ahrendt S."/>
            <person name="Riley R."/>
            <person name="Andreopoulos W."/>
            <person name="Labutti K."/>
            <person name="Pangilinan J."/>
            <person name="Ruiz-Duenas F.J."/>
            <person name="Barrasa J.M."/>
            <person name="Sanchez-Garcia M."/>
            <person name="Camarero S."/>
            <person name="Miyauchi S."/>
            <person name="Serrano A."/>
            <person name="Linde D."/>
            <person name="Babiker R."/>
            <person name="Drula E."/>
            <person name="Ayuso-Fernandez I."/>
            <person name="Pacheco R."/>
            <person name="Padilla G."/>
            <person name="Ferreira P."/>
            <person name="Barriuso J."/>
            <person name="Kellner H."/>
            <person name="Castanera R."/>
            <person name="Alfaro M."/>
            <person name="Ramirez L."/>
            <person name="Pisabarro A.G."/>
            <person name="Kuo A."/>
            <person name="Tritt A."/>
            <person name="Lipzen A."/>
            <person name="He G."/>
            <person name="Yan M."/>
            <person name="Ng V."/>
            <person name="Cullen D."/>
            <person name="Martin F."/>
            <person name="Rosso M.-N."/>
            <person name="Henrissat B."/>
            <person name="Hibbett D."/>
            <person name="Martinez A.T."/>
            <person name="Grigoriev I.V."/>
        </authorList>
    </citation>
    <scope>NUCLEOTIDE SEQUENCE</scope>
    <source>
        <strain evidence="2">MF-IS2</strain>
    </source>
</reference>